<feature type="compositionally biased region" description="Basic residues" evidence="1">
    <location>
        <begin position="235"/>
        <end position="248"/>
    </location>
</feature>
<reference evidence="2 3" key="1">
    <citation type="journal article" date="2021" name="Hortic Res">
        <title>Chromosome-scale assembly of the Dendrobium chrysotoxum genome enhances the understanding of orchid evolution.</title>
        <authorList>
            <person name="Zhang Y."/>
            <person name="Zhang G.Q."/>
            <person name="Zhang D."/>
            <person name="Liu X.D."/>
            <person name="Xu X.Y."/>
            <person name="Sun W.H."/>
            <person name="Yu X."/>
            <person name="Zhu X."/>
            <person name="Wang Z.W."/>
            <person name="Zhao X."/>
            <person name="Zhong W.Y."/>
            <person name="Chen H."/>
            <person name="Yin W.L."/>
            <person name="Huang T."/>
            <person name="Niu S.C."/>
            <person name="Liu Z.J."/>
        </authorList>
    </citation>
    <scope>NUCLEOTIDE SEQUENCE [LARGE SCALE GENOMIC DNA]</scope>
    <source>
        <strain evidence="2">Lindl</strain>
    </source>
</reference>
<dbReference type="PANTHER" id="PTHR32010">
    <property type="entry name" value="PHOTOSYSTEM II STABILITY/ASSEMBLY FACTOR HCF136, CHLOROPLASTIC"/>
    <property type="match status" value="1"/>
</dbReference>
<comment type="caution">
    <text evidence="2">The sequence shown here is derived from an EMBL/GenBank/DDBJ whole genome shotgun (WGS) entry which is preliminary data.</text>
</comment>
<feature type="region of interest" description="Disordered" evidence="1">
    <location>
        <begin position="225"/>
        <end position="275"/>
    </location>
</feature>
<gene>
    <name evidence="2" type="ORF">IEQ34_014490</name>
</gene>
<protein>
    <recommendedName>
        <fullName evidence="4">DUF4210 domain-containing protein</fullName>
    </recommendedName>
</protein>
<evidence type="ECO:0008006" key="4">
    <source>
        <dbReference type="Google" id="ProtNLM"/>
    </source>
</evidence>
<evidence type="ECO:0000313" key="3">
    <source>
        <dbReference type="Proteomes" id="UP000775213"/>
    </source>
</evidence>
<dbReference type="Pfam" id="PF05623">
    <property type="entry name" value="DUF789"/>
    <property type="match status" value="1"/>
</dbReference>
<evidence type="ECO:0000256" key="1">
    <source>
        <dbReference type="SAM" id="MobiDB-lite"/>
    </source>
</evidence>
<name>A0AAV7GLN7_DENCH</name>
<proteinExistence type="predicted"/>
<keyword evidence="3" id="KW-1185">Reference proteome</keyword>
<feature type="compositionally biased region" description="Low complexity" evidence="1">
    <location>
        <begin position="853"/>
        <end position="864"/>
    </location>
</feature>
<sequence length="1312" mass="146164">MGRIGQDNFVKNYISVPAALSTGPLATQGIMRRGHGRTVFISDNVADRRSSALSRRYSEQISRKLPSKENLVIVPVLRICEERRIVLRFPTLDVHLSRMVVPLTSFKQGPELINEQGSQNPVHADMLEGHSSSYPQPTIFVQFDLQKEGSPFPKENPSVISDSPRTVTDYRSPASNVLGESHRLSRNKSIRDSLNNSLPIAAPKESSWLNYGSDNIASNISADATSKVDKPAKLSSKKKGKKKRKQYKRSMNNKASIKPENQGEEVNCDASKSESSTSGDLVCSYASENNLSLVVPCPSLVVQEASSEVLEQLQCNGKDCSDILSSSVEEPLDKSINVSRKPVSLPYDFTDDETDKISCQVVKSSSNQSCELSLSTSRQNNPEIDMTKDSLVDCGTEWSLANDGGCNPLADRMTFTSRNVSVEGERKDNSYQDNDLSSSCCVNCSDWEKDVADTDCCSERLFDSSQASSSDDFHPVIHTKRGRLARKFSGCSNGMHRLNNAHLHRRFETNNKHSIWQKVEKAGSSAVTRPRNNGKIVSRNADVSLNCLDTRAQQHSELKQSRRGKSFRFSSNELDSSQSYSSVVSSIVEANSGHISMDGSTYLEKLQKKPGLASEWENQCARHTSINNINIPSKIQVLRNENMGTAVKFTNISHQLTERVNTLLRSTKKSQSTILPKETGPNNICSILQDTCSMSQEILADSSVIELKSDQSNANTHFHSTTQPSVDTSKDPCIYKRKEDIHCQRVDMETTHLETSRRNNSSGSLLQKCIPTGGQDVVITRSQMDDQTYSSVHNSVPRSLNSSFTDDLSSNPHSLVCLSREIQCSSPSSSYADCSSPEEGNLINKLDSQPCTSSEESSDFSSPSGCHFSLETKEQLLPGFETDLSKIIEAVDGSYKLLVAAEGVQLAIGSPLAGFERVLHSASPLIETGCISMCNICSQSQIIGNSLCSHQVPNISLRRLWQWYEKPGSYGLEVKLDELYTSKRSRTGLSKFSAYFVPYLSAVQLFSRSRKSINHPNNGTEGDLMKTCEVCDTCKYSTSLASLPIFSKLLPQPCKKEDTRPTKLYSSSKNKEFSESIFREQLADELLFEYFDSDQPQKRRPLFDKIQELILNDSSSNCHLFGDPSKLGYAVAWYPIYRIPEGSFRAAFLTYHSFGHFVRRSTSNSTKGCINSVVLPIVGLQSYNAQGEFWFEPTNLNSRVVQTDSSMPKSPSGNFKGRLQSLERTASVMSRATIRKGSLTCTNRHPDYEFFLSRKGCLFSPETIRRNVVQQSLNFDFAVYLFSFDLLYKVFHLSNSLKFFFEKKILNFILKI</sequence>
<dbReference type="InterPro" id="IPR008507">
    <property type="entry name" value="DUF789"/>
</dbReference>
<dbReference type="EMBL" id="JAGFBR010000013">
    <property type="protein sequence ID" value="KAH0456583.1"/>
    <property type="molecule type" value="Genomic_DNA"/>
</dbReference>
<dbReference type="Proteomes" id="UP000775213">
    <property type="component" value="Unassembled WGS sequence"/>
</dbReference>
<evidence type="ECO:0000313" key="2">
    <source>
        <dbReference type="EMBL" id="KAH0456583.1"/>
    </source>
</evidence>
<feature type="region of interest" description="Disordered" evidence="1">
    <location>
        <begin position="845"/>
        <end position="864"/>
    </location>
</feature>
<organism evidence="2 3">
    <name type="scientific">Dendrobium chrysotoxum</name>
    <name type="common">Orchid</name>
    <dbReference type="NCBI Taxonomy" id="161865"/>
    <lineage>
        <taxon>Eukaryota</taxon>
        <taxon>Viridiplantae</taxon>
        <taxon>Streptophyta</taxon>
        <taxon>Embryophyta</taxon>
        <taxon>Tracheophyta</taxon>
        <taxon>Spermatophyta</taxon>
        <taxon>Magnoliopsida</taxon>
        <taxon>Liliopsida</taxon>
        <taxon>Asparagales</taxon>
        <taxon>Orchidaceae</taxon>
        <taxon>Epidendroideae</taxon>
        <taxon>Malaxideae</taxon>
        <taxon>Dendrobiinae</taxon>
        <taxon>Dendrobium</taxon>
    </lineage>
</organism>
<dbReference type="PANTHER" id="PTHR32010:SF18">
    <property type="entry name" value="DUF789 FAMILY PROTEIN"/>
    <property type="match status" value="1"/>
</dbReference>
<accession>A0AAV7GLN7</accession>
<feature type="region of interest" description="Disordered" evidence="1">
    <location>
        <begin position="151"/>
        <end position="186"/>
    </location>
</feature>